<dbReference type="EMBL" id="BAUV01000003">
    <property type="protein sequence ID" value="GAE33725.1"/>
    <property type="molecule type" value="Genomic_DNA"/>
</dbReference>
<organism evidence="8 9">
    <name type="scientific">Halalkalibacter akibai (strain ATCC 43226 / DSM 21942 / CIP 109018 / JCM 9157 / 1139)</name>
    <name type="common">Bacillus akibai</name>
    <dbReference type="NCBI Taxonomy" id="1236973"/>
    <lineage>
        <taxon>Bacteria</taxon>
        <taxon>Bacillati</taxon>
        <taxon>Bacillota</taxon>
        <taxon>Bacilli</taxon>
        <taxon>Bacillales</taxon>
        <taxon>Bacillaceae</taxon>
        <taxon>Halalkalibacter</taxon>
    </lineage>
</organism>
<keyword evidence="2 6" id="KW-0288">FMN</keyword>
<comment type="similarity">
    <text evidence="6">Belongs to the azoreductase type 1 family.</text>
</comment>
<dbReference type="NCBIfam" id="NF010075">
    <property type="entry name" value="PRK13556.1"/>
    <property type="match status" value="1"/>
</dbReference>
<evidence type="ECO:0000313" key="8">
    <source>
        <dbReference type="EMBL" id="GAE33725.1"/>
    </source>
</evidence>
<dbReference type="GO" id="GO:0016652">
    <property type="term" value="F:oxidoreductase activity, acting on NAD(P)H as acceptor"/>
    <property type="evidence" value="ECO:0007669"/>
    <property type="project" value="UniProtKB-UniRule"/>
</dbReference>
<evidence type="ECO:0000256" key="4">
    <source>
        <dbReference type="ARBA" id="ARBA00023027"/>
    </source>
</evidence>
<comment type="catalytic activity">
    <reaction evidence="5">
        <text>N,N-dimethyl-1,4-phenylenediamine + anthranilate + 2 NAD(+) = 2-(4-dimethylaminophenyl)diazenylbenzoate + 2 NADH + 2 H(+)</text>
        <dbReference type="Rhea" id="RHEA:55872"/>
        <dbReference type="ChEBI" id="CHEBI:15378"/>
        <dbReference type="ChEBI" id="CHEBI:15783"/>
        <dbReference type="ChEBI" id="CHEBI:16567"/>
        <dbReference type="ChEBI" id="CHEBI:57540"/>
        <dbReference type="ChEBI" id="CHEBI:57945"/>
        <dbReference type="ChEBI" id="CHEBI:71579"/>
        <dbReference type="EC" id="1.7.1.17"/>
    </reaction>
    <physiologicalReaction direction="right-to-left" evidence="5">
        <dbReference type="Rhea" id="RHEA:55874"/>
    </physiologicalReaction>
</comment>
<feature type="domain" description="Flavodoxin-like fold" evidence="7">
    <location>
        <begin position="27"/>
        <end position="213"/>
    </location>
</feature>
<evidence type="ECO:0000256" key="1">
    <source>
        <dbReference type="ARBA" id="ARBA00022630"/>
    </source>
</evidence>
<protein>
    <recommendedName>
        <fullName evidence="6">FMN dependent NADH:quinone oxidoreductase</fullName>
        <ecNumber evidence="6">1.6.5.-</ecNumber>
    </recommendedName>
    <alternativeName>
        <fullName evidence="6">Azo-dye reductase</fullName>
    </alternativeName>
    <alternativeName>
        <fullName evidence="6">FMN-dependent NADH-azo compound oxidoreductase</fullName>
    </alternativeName>
    <alternativeName>
        <fullName evidence="6">FMN-dependent NADH-azoreductase</fullName>
        <ecNumber evidence="6">1.7.1.17</ecNumber>
    </alternativeName>
</protein>
<evidence type="ECO:0000256" key="5">
    <source>
        <dbReference type="ARBA" id="ARBA00048542"/>
    </source>
</evidence>
<keyword evidence="3 6" id="KW-0560">Oxidoreductase</keyword>
<keyword evidence="1 6" id="KW-0285">Flavoprotein</keyword>
<comment type="cofactor">
    <cofactor evidence="6">
        <name>FMN</name>
        <dbReference type="ChEBI" id="CHEBI:58210"/>
    </cofactor>
    <text evidence="6">Binds 1 FMN per subunit.</text>
</comment>
<reference evidence="8 9" key="1">
    <citation type="journal article" date="2014" name="Genome Announc.">
        <title>Draft Genome Sequences of Three Alkaliphilic Bacillus Strains, Bacillus wakoensis JCM 9140T, Bacillus akibai JCM 9157T, and Bacillus hemicellulosilyticus JCM 9152T.</title>
        <authorList>
            <person name="Yuki M."/>
            <person name="Oshima K."/>
            <person name="Suda W."/>
            <person name="Oshida Y."/>
            <person name="Kitamura K."/>
            <person name="Iida T."/>
            <person name="Hattori M."/>
            <person name="Ohkuma M."/>
        </authorList>
    </citation>
    <scope>NUCLEOTIDE SEQUENCE [LARGE SCALE GENOMIC DNA]</scope>
    <source>
        <strain evidence="8 9">JCM 9157</strain>
    </source>
</reference>
<dbReference type="SUPFAM" id="SSF52218">
    <property type="entry name" value="Flavoproteins"/>
    <property type="match status" value="1"/>
</dbReference>
<dbReference type="EC" id="1.6.5.-" evidence="6"/>
<evidence type="ECO:0000256" key="3">
    <source>
        <dbReference type="ARBA" id="ARBA00023002"/>
    </source>
</evidence>
<dbReference type="Pfam" id="PF02525">
    <property type="entry name" value="Flavodoxin_2"/>
    <property type="match status" value="1"/>
</dbReference>
<dbReference type="PANTHER" id="PTHR43741">
    <property type="entry name" value="FMN-DEPENDENT NADH-AZOREDUCTASE 1"/>
    <property type="match status" value="1"/>
</dbReference>
<comment type="caution">
    <text evidence="8">The sequence shown here is derived from an EMBL/GenBank/DDBJ whole genome shotgun (WGS) entry which is preliminary data.</text>
</comment>
<dbReference type="Gene3D" id="3.40.50.360">
    <property type="match status" value="1"/>
</dbReference>
<dbReference type="AlphaFoldDB" id="W4QNN2"/>
<proteinExistence type="inferred from homology"/>
<evidence type="ECO:0000256" key="6">
    <source>
        <dbReference type="HAMAP-Rule" id="MF_01216"/>
    </source>
</evidence>
<comment type="function">
    <text evidence="6">Also exhibits azoreductase activity. Catalyzes the reductive cleavage of the azo bond in aromatic azo compounds to the corresponding amines.</text>
</comment>
<dbReference type="EC" id="1.7.1.17" evidence="6"/>
<dbReference type="eggNOG" id="COG1182">
    <property type="taxonomic scope" value="Bacteria"/>
</dbReference>
<dbReference type="InterPro" id="IPR003680">
    <property type="entry name" value="Flavodoxin_fold"/>
</dbReference>
<dbReference type="GO" id="GO:0010181">
    <property type="term" value="F:FMN binding"/>
    <property type="evidence" value="ECO:0007669"/>
    <property type="project" value="UniProtKB-UniRule"/>
</dbReference>
<name>W4QNN2_HALA3</name>
<sequence>MTTLLYGGNLRWQKYYLLKQIQDQLNKAVSVKLYHTFLEQYQKSNPNDEITELDLFEENLPYYDTDKINGMFKLSKGMELTASEKEATDLVEKYLNQFLEADKVVIAFPLWNFTVPAVLHTYLDYLAQAGKTFRYTAEGPVGLLTDKKIALLNARGGVYSEGPAQAAEMAVNYVNTMLNFWGVQDISTVIIEGHNQFPDQAETIIGEGLEKAATVAETF</sequence>
<keyword evidence="4 6" id="KW-0520">NAD</keyword>
<evidence type="ECO:0000256" key="2">
    <source>
        <dbReference type="ARBA" id="ARBA00022643"/>
    </source>
</evidence>
<dbReference type="GO" id="GO:0009055">
    <property type="term" value="F:electron transfer activity"/>
    <property type="evidence" value="ECO:0007669"/>
    <property type="project" value="UniProtKB-UniRule"/>
</dbReference>
<dbReference type="InterPro" id="IPR050104">
    <property type="entry name" value="FMN-dep_NADH:Q_OxRdtase_AzoR1"/>
</dbReference>
<dbReference type="InterPro" id="IPR029039">
    <property type="entry name" value="Flavoprotein-like_sf"/>
</dbReference>
<dbReference type="InterPro" id="IPR023048">
    <property type="entry name" value="NADH:quinone_OxRdtase_FMN_depd"/>
</dbReference>
<comment type="catalytic activity">
    <reaction evidence="6">
        <text>2 a quinone + NADH + H(+) = 2 a 1,4-benzosemiquinone + NAD(+)</text>
        <dbReference type="Rhea" id="RHEA:65952"/>
        <dbReference type="ChEBI" id="CHEBI:15378"/>
        <dbReference type="ChEBI" id="CHEBI:57540"/>
        <dbReference type="ChEBI" id="CHEBI:57945"/>
        <dbReference type="ChEBI" id="CHEBI:132124"/>
        <dbReference type="ChEBI" id="CHEBI:134225"/>
    </reaction>
</comment>
<comment type="function">
    <text evidence="6">Quinone reductase that provides resistance to thiol-specific stress caused by electrophilic quinones.</text>
</comment>
<accession>W4QNN2</accession>
<evidence type="ECO:0000259" key="7">
    <source>
        <dbReference type="Pfam" id="PF02525"/>
    </source>
</evidence>
<evidence type="ECO:0000313" key="9">
    <source>
        <dbReference type="Proteomes" id="UP000018896"/>
    </source>
</evidence>
<dbReference type="PANTHER" id="PTHR43741:SF4">
    <property type="entry name" value="FMN-DEPENDENT NADH:QUINONE OXIDOREDUCTASE"/>
    <property type="match status" value="1"/>
</dbReference>
<gene>
    <name evidence="6" type="primary">azoR</name>
    <name evidence="8" type="ORF">JCM9157_748</name>
</gene>
<dbReference type="GO" id="GO:0016655">
    <property type="term" value="F:oxidoreductase activity, acting on NAD(P)H, quinone or similar compound as acceptor"/>
    <property type="evidence" value="ECO:0007669"/>
    <property type="project" value="InterPro"/>
</dbReference>
<dbReference type="HAMAP" id="MF_01216">
    <property type="entry name" value="Azoreductase_type1"/>
    <property type="match status" value="1"/>
</dbReference>
<keyword evidence="9" id="KW-1185">Reference proteome</keyword>
<comment type="caution">
    <text evidence="6">Lacks conserved residue(s) required for the propagation of feature annotation.</text>
</comment>
<comment type="subunit">
    <text evidence="6">Homodimer.</text>
</comment>
<dbReference type="Proteomes" id="UP000018896">
    <property type="component" value="Unassembled WGS sequence"/>
</dbReference>